<dbReference type="Proteomes" id="UP000014909">
    <property type="component" value="Plasmid unnamed"/>
</dbReference>
<dbReference type="HOGENOM" id="CLU_2840005_0_0_6"/>
<reference evidence="1 2" key="1">
    <citation type="journal article" date="2013" name="Genome Biol. Evol.">
        <title>Genomic Diversity of "Deep Ecotype" Alteromonas macleodii Isolates: Evidence for Pan-Mediterranean Clonal Frames.</title>
        <authorList>
            <person name="Lopez-Perez M."/>
            <person name="Gonzaga A."/>
            <person name="Rodriguez-Valera F."/>
        </authorList>
    </citation>
    <scope>NUCLEOTIDE SEQUENCE [LARGE SCALE GENOMIC DNA]</scope>
    <source>
        <strain evidence="2">'English Channel 615'</strain>
        <plasmid evidence="2">Plasmid</plasmid>
    </source>
</reference>
<organism evidence="1 2">
    <name type="scientific">Alteromonas mediterranea 615</name>
    <dbReference type="NCBI Taxonomy" id="1300253"/>
    <lineage>
        <taxon>Bacteria</taxon>
        <taxon>Pseudomonadati</taxon>
        <taxon>Pseudomonadota</taxon>
        <taxon>Gammaproteobacteria</taxon>
        <taxon>Alteromonadales</taxon>
        <taxon>Alteromonadaceae</taxon>
        <taxon>Alteromonas/Salinimonas group</taxon>
        <taxon>Alteromonas</taxon>
    </lineage>
</organism>
<dbReference type="BioCyc" id="AMAC1300253:G12YX-3459-MONOMER"/>
<name>S5AI89_9ALTE</name>
<proteinExistence type="predicted"/>
<sequence length="65" mass="7373">MSVCFEKGDWAYAVINGCCTNVFRIENVARVGESWVAYILDDHGREIGYELDNCVLVKPRDASHH</sequence>
<dbReference type="AlphaFoldDB" id="S5AI89"/>
<evidence type="ECO:0000313" key="2">
    <source>
        <dbReference type="Proteomes" id="UP000014909"/>
    </source>
</evidence>
<dbReference type="EMBL" id="CP004847">
    <property type="protein sequence ID" value="AGP79812.1"/>
    <property type="molecule type" value="Genomic_DNA"/>
</dbReference>
<protein>
    <submittedName>
        <fullName evidence="1">Uncharacterized protein</fullName>
    </submittedName>
</protein>
<geneLocation type="plasmid" evidence="1">
    <name>unnamed</name>
</geneLocation>
<evidence type="ECO:0000313" key="1">
    <source>
        <dbReference type="EMBL" id="AGP79812.1"/>
    </source>
</evidence>
<gene>
    <name evidence="1" type="ORF">I633_21926</name>
</gene>
<keyword evidence="1" id="KW-0614">Plasmid</keyword>
<dbReference type="KEGG" id="amh:I633_21926"/>
<accession>S5AI89</accession>